<protein>
    <submittedName>
        <fullName evidence="4">Uncharacterized protein</fullName>
    </submittedName>
</protein>
<organism evidence="4 5">
    <name type="scientific">Mikania micrantha</name>
    <name type="common">bitter vine</name>
    <dbReference type="NCBI Taxonomy" id="192012"/>
    <lineage>
        <taxon>Eukaryota</taxon>
        <taxon>Viridiplantae</taxon>
        <taxon>Streptophyta</taxon>
        <taxon>Embryophyta</taxon>
        <taxon>Tracheophyta</taxon>
        <taxon>Spermatophyta</taxon>
        <taxon>Magnoliopsida</taxon>
        <taxon>eudicotyledons</taxon>
        <taxon>Gunneridae</taxon>
        <taxon>Pentapetalae</taxon>
        <taxon>asterids</taxon>
        <taxon>campanulids</taxon>
        <taxon>Asterales</taxon>
        <taxon>Asteraceae</taxon>
        <taxon>Asteroideae</taxon>
        <taxon>Heliantheae alliance</taxon>
        <taxon>Eupatorieae</taxon>
        <taxon>Mikania</taxon>
    </lineage>
</organism>
<dbReference type="PANTHER" id="PTHR31342">
    <property type="entry name" value="PROTEIN CHUP1, CHLOROPLASTIC"/>
    <property type="match status" value="1"/>
</dbReference>
<dbReference type="GO" id="GO:0072699">
    <property type="term" value="P:protein localization to cortical microtubule cytoskeleton"/>
    <property type="evidence" value="ECO:0007669"/>
    <property type="project" value="TreeGrafter"/>
</dbReference>
<dbReference type="EMBL" id="SZYD01000011">
    <property type="protein sequence ID" value="KAD4889331.1"/>
    <property type="molecule type" value="Genomic_DNA"/>
</dbReference>
<proteinExistence type="predicted"/>
<name>A0A5N6NJQ7_9ASTR</name>
<reference evidence="4 5" key="1">
    <citation type="submission" date="2019-05" db="EMBL/GenBank/DDBJ databases">
        <title>Mikania micrantha, genome provides insights into the molecular mechanism of rapid growth.</title>
        <authorList>
            <person name="Liu B."/>
        </authorList>
    </citation>
    <scope>NUCLEOTIDE SEQUENCE [LARGE SCALE GENOMIC DNA]</scope>
    <source>
        <strain evidence="4">NLD-2019</strain>
        <tissue evidence="4">Leaf</tissue>
    </source>
</reference>
<keyword evidence="3" id="KW-0812">Transmembrane</keyword>
<dbReference type="GO" id="GO:0055028">
    <property type="term" value="C:cortical microtubule"/>
    <property type="evidence" value="ECO:0007669"/>
    <property type="project" value="TreeGrafter"/>
</dbReference>
<dbReference type="PANTHER" id="PTHR31342:SF4">
    <property type="entry name" value="ACTIN BINDING PROTEIN FAMILY"/>
    <property type="match status" value="1"/>
</dbReference>
<evidence type="ECO:0000256" key="3">
    <source>
        <dbReference type="SAM" id="Phobius"/>
    </source>
</evidence>
<evidence type="ECO:0000256" key="2">
    <source>
        <dbReference type="SAM" id="MobiDB-lite"/>
    </source>
</evidence>
<feature type="region of interest" description="Disordered" evidence="2">
    <location>
        <begin position="54"/>
        <end position="94"/>
    </location>
</feature>
<keyword evidence="1" id="KW-0175">Coiled coil</keyword>
<dbReference type="InterPro" id="IPR040265">
    <property type="entry name" value="CHUP1/IPGA1-like"/>
</dbReference>
<keyword evidence="3" id="KW-0472">Membrane</keyword>
<keyword evidence="5" id="KW-1185">Reference proteome</keyword>
<sequence>MGNKNRDFAPMLMKFGAAFALSLGGVVYTLIVNKRSRSSQSRPDHHRNLSYHNKQVNSRSNHLHFNPLASDNHEEFHHPNNTPEGYSRAERDAHEQEIKSLRNTVRILKEREHNLEIELLEYYGLKEQETAVMELQNRLKLNNMEAKLFALKIESLQADNRRLEEQMVDYKKVVADLEVARTKIKMLKKKFKLESEQNKKQILDFQQQVQKMQDDERKIVLEAEELKKSNRNLQVENTDLGYRLDCVQLLATSVLEDGEAR</sequence>
<evidence type="ECO:0000256" key="1">
    <source>
        <dbReference type="ARBA" id="ARBA00023054"/>
    </source>
</evidence>
<accession>A0A5N6NJQ7</accession>
<dbReference type="Proteomes" id="UP000326396">
    <property type="component" value="Linkage Group LG19"/>
</dbReference>
<comment type="caution">
    <text evidence="4">The sequence shown here is derived from an EMBL/GenBank/DDBJ whole genome shotgun (WGS) entry which is preliminary data.</text>
</comment>
<evidence type="ECO:0000313" key="4">
    <source>
        <dbReference type="EMBL" id="KAD4889331.1"/>
    </source>
</evidence>
<dbReference type="OrthoDB" id="1870283at2759"/>
<gene>
    <name evidence="4" type="ORF">E3N88_21404</name>
</gene>
<dbReference type="AlphaFoldDB" id="A0A5N6NJQ7"/>
<evidence type="ECO:0000313" key="5">
    <source>
        <dbReference type="Proteomes" id="UP000326396"/>
    </source>
</evidence>
<keyword evidence="3" id="KW-1133">Transmembrane helix</keyword>
<feature type="transmembrane region" description="Helical" evidence="3">
    <location>
        <begin position="12"/>
        <end position="32"/>
    </location>
</feature>